<sequence>MCGGHPCVCIVPSRNDSNCVVHKEHDTHRQESADAGPLHPMAGEWSNERPPPHRHTPKAVPRSPPHRHGPVDGHATHTCVRRPSPTQQNRHCDTNRHQPPTDSRHRLTRTDRQTDRQQQAVLDEVDEGFSRHPNAL</sequence>
<evidence type="ECO:0000313" key="2">
    <source>
        <dbReference type="EMBL" id="CAD9048050.1"/>
    </source>
</evidence>
<feature type="compositionally biased region" description="Basic and acidic residues" evidence="1">
    <location>
        <begin position="102"/>
        <end position="115"/>
    </location>
</feature>
<name>A0A7S1NYE6_9ALVE</name>
<gene>
    <name evidence="2" type="ORF">VBRA1451_LOCUS3108</name>
</gene>
<reference evidence="2" key="1">
    <citation type="submission" date="2021-01" db="EMBL/GenBank/DDBJ databases">
        <authorList>
            <person name="Corre E."/>
            <person name="Pelletier E."/>
            <person name="Niang G."/>
            <person name="Scheremetjew M."/>
            <person name="Finn R."/>
            <person name="Kale V."/>
            <person name="Holt S."/>
            <person name="Cochrane G."/>
            <person name="Meng A."/>
            <person name="Brown T."/>
            <person name="Cohen L."/>
        </authorList>
    </citation>
    <scope>NUCLEOTIDE SEQUENCE</scope>
    <source>
        <strain evidence="2">CCMP3346</strain>
    </source>
</reference>
<feature type="region of interest" description="Disordered" evidence="1">
    <location>
        <begin position="23"/>
        <end position="136"/>
    </location>
</feature>
<protein>
    <submittedName>
        <fullName evidence="2">Uncharacterized protein</fullName>
    </submittedName>
</protein>
<dbReference type="AlphaFoldDB" id="A0A7S1NYE6"/>
<organism evidence="2">
    <name type="scientific">Vitrella brassicaformis</name>
    <dbReference type="NCBI Taxonomy" id="1169539"/>
    <lineage>
        <taxon>Eukaryota</taxon>
        <taxon>Sar</taxon>
        <taxon>Alveolata</taxon>
        <taxon>Colpodellida</taxon>
        <taxon>Vitrellaceae</taxon>
        <taxon>Vitrella</taxon>
    </lineage>
</organism>
<proteinExistence type="predicted"/>
<evidence type="ECO:0000256" key="1">
    <source>
        <dbReference type="SAM" id="MobiDB-lite"/>
    </source>
</evidence>
<accession>A0A7S1NYE6</accession>
<dbReference type="EMBL" id="HBGB01005409">
    <property type="protein sequence ID" value="CAD9048050.1"/>
    <property type="molecule type" value="Transcribed_RNA"/>
</dbReference>
<feature type="compositionally biased region" description="Basic and acidic residues" evidence="1">
    <location>
        <begin position="23"/>
        <end position="32"/>
    </location>
</feature>